<dbReference type="Proteomes" id="UP000244906">
    <property type="component" value="Unassembled WGS sequence"/>
</dbReference>
<accession>A0A2V1GNW1</accession>
<dbReference type="GO" id="GO:0009055">
    <property type="term" value="F:electron transfer activity"/>
    <property type="evidence" value="ECO:0007669"/>
    <property type="project" value="InterPro"/>
</dbReference>
<evidence type="ECO:0000256" key="3">
    <source>
        <dbReference type="ARBA" id="ARBA00022630"/>
    </source>
</evidence>
<keyword evidence="7" id="KW-1185">Reference proteome</keyword>
<evidence type="ECO:0000313" key="7">
    <source>
        <dbReference type="Proteomes" id="UP000244906"/>
    </source>
</evidence>
<dbReference type="PANTHER" id="PTHR30546">
    <property type="entry name" value="FLAVODOXIN-RELATED PROTEIN WRBA-RELATED"/>
    <property type="match status" value="1"/>
</dbReference>
<evidence type="ECO:0000313" key="6">
    <source>
        <dbReference type="EMBL" id="PVZ64332.1"/>
    </source>
</evidence>
<dbReference type="InterPro" id="IPR001226">
    <property type="entry name" value="Flavodoxin_CS"/>
</dbReference>
<dbReference type="NCBIfam" id="NF002999">
    <property type="entry name" value="PRK03767.1"/>
    <property type="match status" value="1"/>
</dbReference>
<sequence length="209" mass="21842">MSAFSSTSVAPPFVLVLYYSRHGATADMAKQIARGIESTGIEARIRTVAAISSVCEATEAAIPDSGAPYATLDDLQNCSGLALGSPTRFGNMAAPLKYFLEQTSSLWLKGSLVDKPACVFTSTSSLHGGQETTLTSMMLPLLHHGMMLIGVPYSETALLSTTTGGTPYGPSHLAGSDSDLKLSDDEIKICNSQGKRLGTIASKMSSASK</sequence>
<name>A0A2V1GNW1_9GAMM</name>
<dbReference type="InterPro" id="IPR005025">
    <property type="entry name" value="FMN_Rdtase-like_dom"/>
</dbReference>
<dbReference type="InterPro" id="IPR008254">
    <property type="entry name" value="Flavodoxin/NO_synth"/>
</dbReference>
<comment type="caution">
    <text evidence="6">The sequence shown here is derived from an EMBL/GenBank/DDBJ whole genome shotgun (WGS) entry which is preliminary data.</text>
</comment>
<protein>
    <submittedName>
        <fullName evidence="6">NAD(P)H-quinone oxidoreductase</fullName>
    </submittedName>
</protein>
<dbReference type="InterPro" id="IPR010089">
    <property type="entry name" value="Flavoprotein_WrbA-like"/>
</dbReference>
<dbReference type="SUPFAM" id="SSF52218">
    <property type="entry name" value="Flavoproteins"/>
    <property type="match status" value="1"/>
</dbReference>
<keyword evidence="3" id="KW-0285">Flavoprotein</keyword>
<dbReference type="PROSITE" id="PS00201">
    <property type="entry name" value="FLAVODOXIN"/>
    <property type="match status" value="1"/>
</dbReference>
<proteinExistence type="inferred from homology"/>
<dbReference type="GO" id="GO:0010181">
    <property type="term" value="F:FMN binding"/>
    <property type="evidence" value="ECO:0007669"/>
    <property type="project" value="InterPro"/>
</dbReference>
<dbReference type="FunFam" id="3.40.50.360:FF:000001">
    <property type="entry name" value="NAD(P)H dehydrogenase (Quinone) FQR1-like"/>
    <property type="match status" value="1"/>
</dbReference>
<dbReference type="Gene3D" id="3.40.50.360">
    <property type="match status" value="1"/>
</dbReference>
<keyword evidence="4" id="KW-0288">FMN</keyword>
<dbReference type="NCBIfam" id="TIGR01755">
    <property type="entry name" value="flav_wrbA"/>
    <property type="match status" value="1"/>
</dbReference>
<dbReference type="PROSITE" id="PS50902">
    <property type="entry name" value="FLAVODOXIN_LIKE"/>
    <property type="match status" value="1"/>
</dbReference>
<comment type="similarity">
    <text evidence="2">Belongs to the WrbA family.</text>
</comment>
<gene>
    <name evidence="6" type="ORF">DC094_19910</name>
</gene>
<dbReference type="GO" id="GO:0016020">
    <property type="term" value="C:membrane"/>
    <property type="evidence" value="ECO:0007669"/>
    <property type="project" value="TreeGrafter"/>
</dbReference>
<dbReference type="GO" id="GO:0003955">
    <property type="term" value="F:NAD(P)H dehydrogenase (quinone) activity"/>
    <property type="evidence" value="ECO:0007669"/>
    <property type="project" value="InterPro"/>
</dbReference>
<dbReference type="PANTHER" id="PTHR30546:SF23">
    <property type="entry name" value="FLAVOPROTEIN-LIKE PROTEIN YCP4-RELATED"/>
    <property type="match status" value="1"/>
</dbReference>
<dbReference type="InterPro" id="IPR029039">
    <property type="entry name" value="Flavoprotein-like_sf"/>
</dbReference>
<organism evidence="6 7">
    <name type="scientific">Pelagibaculum spongiae</name>
    <dbReference type="NCBI Taxonomy" id="2080658"/>
    <lineage>
        <taxon>Bacteria</taxon>
        <taxon>Pseudomonadati</taxon>
        <taxon>Pseudomonadota</taxon>
        <taxon>Gammaproteobacteria</taxon>
        <taxon>Oceanospirillales</taxon>
        <taxon>Pelagibaculum</taxon>
    </lineage>
</organism>
<evidence type="ECO:0000259" key="5">
    <source>
        <dbReference type="PROSITE" id="PS50902"/>
    </source>
</evidence>
<evidence type="ECO:0000256" key="4">
    <source>
        <dbReference type="ARBA" id="ARBA00022643"/>
    </source>
</evidence>
<dbReference type="Pfam" id="PF03358">
    <property type="entry name" value="FMN_red"/>
    <property type="match status" value="1"/>
</dbReference>
<feature type="domain" description="Flavodoxin-like" evidence="5">
    <location>
        <begin position="14"/>
        <end position="198"/>
    </location>
</feature>
<evidence type="ECO:0000256" key="1">
    <source>
        <dbReference type="ARBA" id="ARBA00001917"/>
    </source>
</evidence>
<dbReference type="EMBL" id="QDDL01000013">
    <property type="protein sequence ID" value="PVZ64332.1"/>
    <property type="molecule type" value="Genomic_DNA"/>
</dbReference>
<dbReference type="AlphaFoldDB" id="A0A2V1GNW1"/>
<reference evidence="6 7" key="1">
    <citation type="submission" date="2018-04" db="EMBL/GenBank/DDBJ databases">
        <title>Thalassorhabdus spongiae gen. nov., sp. nov., isolated from a marine sponge in South-West Iceland.</title>
        <authorList>
            <person name="Knobloch S."/>
            <person name="Daussin A."/>
            <person name="Johannsson R."/>
            <person name="Marteinsson V.T."/>
        </authorList>
    </citation>
    <scope>NUCLEOTIDE SEQUENCE [LARGE SCALE GENOMIC DNA]</scope>
    <source>
        <strain evidence="6 7">Hp12</strain>
    </source>
</reference>
<evidence type="ECO:0000256" key="2">
    <source>
        <dbReference type="ARBA" id="ARBA00006961"/>
    </source>
</evidence>
<comment type="cofactor">
    <cofactor evidence="1">
        <name>FMN</name>
        <dbReference type="ChEBI" id="CHEBI:58210"/>
    </cofactor>
</comment>
<dbReference type="OrthoDB" id="9801479at2"/>
<dbReference type="RefSeq" id="WP_116688884.1">
    <property type="nucleotide sequence ID" value="NZ_CAWNYD010000013.1"/>
</dbReference>